<dbReference type="RefSeq" id="WP_019359270.1">
    <property type="nucleotide sequence ID" value="NZ_LJGV01000022.1"/>
</dbReference>
<evidence type="ECO:0000313" key="3">
    <source>
        <dbReference type="Proteomes" id="UP000175829"/>
    </source>
</evidence>
<name>A0A1E7K6Y8_9ACTN</name>
<dbReference type="AlphaFoldDB" id="A0A1E7K6Y8"/>
<evidence type="ECO:0000313" key="2">
    <source>
        <dbReference type="EMBL" id="OEU99708.1"/>
    </source>
</evidence>
<dbReference type="PATRIC" id="fig|943816.4.peg.3515"/>
<comment type="caution">
    <text evidence="2">The sequence shown here is derived from an EMBL/GenBank/DDBJ whole genome shotgun (WGS) entry which is preliminary data.</text>
</comment>
<dbReference type="EMBL" id="LJGV01000022">
    <property type="protein sequence ID" value="OEU99708.1"/>
    <property type="molecule type" value="Genomic_DNA"/>
</dbReference>
<sequence length="200" mass="21431">MIPANTIGAGGTTVVYGTGPETPEPGPPVLDLYLDLRCPYCARTENTLGGTLQQLADDGEVVLHHHFGTFLDDQLGGQGSHHALAAAGAAADVGQAQFLGYLRTLFRNQPHESHDGFAEDRMLLGLANDVPGLRRHTFDDAVLEGAYRTWARRVSRAFDESGVAATPTVLFRGEPVAVLDDRGRALEPGRFLAQLRETAG</sequence>
<organism evidence="2 3">
    <name type="scientific">Streptomyces qinglanensis</name>
    <dbReference type="NCBI Taxonomy" id="943816"/>
    <lineage>
        <taxon>Bacteria</taxon>
        <taxon>Bacillati</taxon>
        <taxon>Actinomycetota</taxon>
        <taxon>Actinomycetes</taxon>
        <taxon>Kitasatosporales</taxon>
        <taxon>Streptomycetaceae</taxon>
        <taxon>Streptomyces</taxon>
    </lineage>
</organism>
<dbReference type="InterPro" id="IPR012336">
    <property type="entry name" value="Thioredoxin-like_fold"/>
</dbReference>
<dbReference type="CDD" id="cd02972">
    <property type="entry name" value="DsbA_family"/>
    <property type="match status" value="1"/>
</dbReference>
<dbReference type="SUPFAM" id="SSF52833">
    <property type="entry name" value="Thioredoxin-like"/>
    <property type="match status" value="1"/>
</dbReference>
<protein>
    <recommendedName>
        <fullName evidence="1">Thioredoxin-like fold domain-containing protein</fullName>
    </recommendedName>
</protein>
<dbReference type="Pfam" id="PF13462">
    <property type="entry name" value="Thioredoxin_4"/>
    <property type="match status" value="1"/>
</dbReference>
<dbReference type="Gene3D" id="3.40.30.10">
    <property type="entry name" value="Glutaredoxin"/>
    <property type="match status" value="1"/>
</dbReference>
<evidence type="ECO:0000259" key="1">
    <source>
        <dbReference type="Pfam" id="PF13462"/>
    </source>
</evidence>
<accession>A0A1E7K6Y8</accession>
<proteinExistence type="predicted"/>
<dbReference type="PROSITE" id="PS00195">
    <property type="entry name" value="GLUTAREDOXIN_1"/>
    <property type="match status" value="1"/>
</dbReference>
<feature type="domain" description="Thioredoxin-like fold" evidence="1">
    <location>
        <begin position="27"/>
        <end position="176"/>
    </location>
</feature>
<gene>
    <name evidence="2" type="ORF">AN217_19980</name>
</gene>
<dbReference type="Proteomes" id="UP000175829">
    <property type="component" value="Unassembled WGS sequence"/>
</dbReference>
<reference evidence="2 3" key="1">
    <citation type="journal article" date="2016" name="Front. Microbiol.">
        <title>Comparative Genomics Analysis of Streptomyces Species Reveals Their Adaptation to the Marine Environment and Their Diversity at the Genomic Level.</title>
        <authorList>
            <person name="Tian X."/>
            <person name="Zhang Z."/>
            <person name="Yang T."/>
            <person name="Chen M."/>
            <person name="Li J."/>
            <person name="Chen F."/>
            <person name="Yang J."/>
            <person name="Li W."/>
            <person name="Zhang B."/>
            <person name="Zhang Z."/>
            <person name="Wu J."/>
            <person name="Zhang C."/>
            <person name="Long L."/>
            <person name="Xiao J."/>
        </authorList>
    </citation>
    <scope>NUCLEOTIDE SEQUENCE [LARGE SCALE GENOMIC DNA]</scope>
    <source>
        <strain evidence="2 3">SCSIO M10379</strain>
    </source>
</reference>
<dbReference type="InterPro" id="IPR011767">
    <property type="entry name" value="GLR_AS"/>
</dbReference>
<dbReference type="InterPro" id="IPR036249">
    <property type="entry name" value="Thioredoxin-like_sf"/>
</dbReference>